<dbReference type="Pfam" id="PF01026">
    <property type="entry name" value="TatD_DNase"/>
    <property type="match status" value="1"/>
</dbReference>
<dbReference type="Proteomes" id="UP000004956">
    <property type="component" value="Unassembled WGS sequence"/>
</dbReference>
<dbReference type="HOGENOM" id="CLU_1506643_0_0_4"/>
<feature type="region of interest" description="Disordered" evidence="1">
    <location>
        <begin position="115"/>
        <end position="136"/>
    </location>
</feature>
<proteinExistence type="predicted"/>
<dbReference type="SUPFAM" id="SSF51556">
    <property type="entry name" value="Metallo-dependent hydrolases"/>
    <property type="match status" value="1"/>
</dbReference>
<dbReference type="PANTHER" id="PTHR46124:SF3">
    <property type="entry name" value="HYDROLASE"/>
    <property type="match status" value="1"/>
</dbReference>
<comment type="caution">
    <text evidence="2">The sequence shown here is derived from an EMBL/GenBank/DDBJ whole genome shotgun (WGS) entry which is preliminary data.</text>
</comment>
<reference evidence="2 3" key="1">
    <citation type="submission" date="2011-11" db="EMBL/GenBank/DDBJ databases">
        <authorList>
            <person name="Weinstock G."/>
            <person name="Sodergren E."/>
            <person name="Clifton S."/>
            <person name="Fulton L."/>
            <person name="Fulton B."/>
            <person name="Courtney L."/>
            <person name="Fronick C."/>
            <person name="Harrison M."/>
            <person name="Strong C."/>
            <person name="Farmer C."/>
            <person name="Delahaunty K."/>
            <person name="Markovic C."/>
            <person name="Hall O."/>
            <person name="Minx P."/>
            <person name="Tomlinson C."/>
            <person name="Mitreva M."/>
            <person name="Hou S."/>
            <person name="Chen J."/>
            <person name="Wollam A."/>
            <person name="Pepin K.H."/>
            <person name="Johnson M."/>
            <person name="Bhonagiri V."/>
            <person name="Zhang X."/>
            <person name="Suruliraj S."/>
            <person name="Warren W."/>
            <person name="Chinwalla A."/>
            <person name="Mardis E.R."/>
            <person name="Wilson R.K."/>
        </authorList>
    </citation>
    <scope>NUCLEOTIDE SEQUENCE [LARGE SCALE GENOMIC DNA]</scope>
    <source>
        <strain evidence="2 3">YIT 11816</strain>
    </source>
</reference>
<dbReference type="EMBL" id="AFBQ01000249">
    <property type="protein sequence ID" value="EHY30989.1"/>
    <property type="molecule type" value="Genomic_DNA"/>
</dbReference>
<dbReference type="Gene3D" id="3.20.20.140">
    <property type="entry name" value="Metal-dependent hydrolases"/>
    <property type="match status" value="1"/>
</dbReference>
<sequence length="188" mass="20435">LFIGIGEVGLDGVVPMDQAWAETVFLRMLKLARRHALPMSVHLRKSASRLQWAMRRAGLPEVPGVIHAFNGSDVERDRFLAMGWKLGFGGAATYDGSLRIRRHLAELPADRWVLETDAPDMPSTTRRDRGEESRPSDMAEVLGHAAALRGISPEEAVRVSMENALAAFPRLAGAIEAGAGSAWAKLGL</sequence>
<feature type="non-terminal residue" evidence="2">
    <location>
        <position position="1"/>
    </location>
</feature>
<name>H3KFX4_9BURK</name>
<dbReference type="GO" id="GO:0016788">
    <property type="term" value="F:hydrolase activity, acting on ester bonds"/>
    <property type="evidence" value="ECO:0007669"/>
    <property type="project" value="InterPro"/>
</dbReference>
<keyword evidence="3" id="KW-1185">Reference proteome</keyword>
<gene>
    <name evidence="2" type="ORF">HMPREF9440_01646</name>
</gene>
<dbReference type="PANTHER" id="PTHR46124">
    <property type="entry name" value="D-AMINOACYL-TRNA DEACYLASE"/>
    <property type="match status" value="1"/>
</dbReference>
<dbReference type="GO" id="GO:0005829">
    <property type="term" value="C:cytosol"/>
    <property type="evidence" value="ECO:0007669"/>
    <property type="project" value="TreeGrafter"/>
</dbReference>
<dbReference type="AlphaFoldDB" id="H3KFX4"/>
<feature type="compositionally biased region" description="Basic and acidic residues" evidence="1">
    <location>
        <begin position="125"/>
        <end position="136"/>
    </location>
</feature>
<accession>H3KFX4</accession>
<evidence type="ECO:0000313" key="2">
    <source>
        <dbReference type="EMBL" id="EHY30989.1"/>
    </source>
</evidence>
<keyword evidence="2" id="KW-0378">Hydrolase</keyword>
<dbReference type="InterPro" id="IPR001130">
    <property type="entry name" value="TatD-like"/>
</dbReference>
<dbReference type="InterPro" id="IPR032466">
    <property type="entry name" value="Metal_Hydrolase"/>
</dbReference>
<dbReference type="PATRIC" id="fig|762967.3.peg.1292"/>
<evidence type="ECO:0000256" key="1">
    <source>
        <dbReference type="SAM" id="MobiDB-lite"/>
    </source>
</evidence>
<protein>
    <submittedName>
        <fullName evidence="2">Hydrolase, TatD family</fullName>
    </submittedName>
</protein>
<evidence type="ECO:0000313" key="3">
    <source>
        <dbReference type="Proteomes" id="UP000004956"/>
    </source>
</evidence>
<organism evidence="2 3">
    <name type="scientific">Sutterella parvirubra YIT 11816</name>
    <dbReference type="NCBI Taxonomy" id="762967"/>
    <lineage>
        <taxon>Bacteria</taxon>
        <taxon>Pseudomonadati</taxon>
        <taxon>Pseudomonadota</taxon>
        <taxon>Betaproteobacteria</taxon>
        <taxon>Burkholderiales</taxon>
        <taxon>Sutterellaceae</taxon>
        <taxon>Sutterella</taxon>
    </lineage>
</organism>